<feature type="compositionally biased region" description="Polar residues" evidence="4">
    <location>
        <begin position="587"/>
        <end position="598"/>
    </location>
</feature>
<proteinExistence type="inferred from homology"/>
<feature type="region of interest" description="Disordered" evidence="4">
    <location>
        <begin position="643"/>
        <end position="663"/>
    </location>
</feature>
<dbReference type="InterPro" id="IPR021622">
    <property type="entry name" value="Afadin/alpha-actinin-bd"/>
</dbReference>
<evidence type="ECO:0000313" key="5">
    <source>
        <dbReference type="EMBL" id="KAJ9154688.1"/>
    </source>
</evidence>
<sequence length="663" mass="73739">MIDLDNLRTASLYINNQLLSRGLLRDGQNIDFVHPGDTHGQLADTMGKIMGVVNDLILRRDRDADHRESLSTTLRALRAESLRQANDIQQLRDKQTEAQRKASLAEAAETSMRAQLKAAESTIHKLKDEAARMKTLVAQTRAACATEVRKRDRQIDGLKKAVSDTGRTRGATKNPGITTISVTGEIGRESSEKGTPRGVTESDAYDLRMETNSFLAELAKGLSAENETLLELVRRTTQNLKEMSGWDKDEGAQTTATDGHALALPVNPDEMAHDIDAILDHLRTILTNPSFVPIEEVVVRDEEISRLRDGWEKMETRWAEAVHLMDGWRKRMQADGRPVNVEELKMGLRLSPVRIRNVAETASSLGLRLAAVREETEEPSIMHSPSPADSLHLIPAPQYEEELDESDAESSIFEDDVDVNDLDVEEPNVEVLQQSVMFSSPPLPTPPQLSPLKDSYSAGNRGQAEPIPFKARQGRGDFTTIVEENTFDLAQEAGAPEPPPHLIKPQSPKKPVDRSRPASRAETPPTSVDISDSKSTPDSEKPTHRNSSRWTPTSRTATSSTNHLKTINKTSSRPANKQPNKQHETKGSTSTPPITLNRNIPHPTPSPLNPQTLREPHNKRHIHQLHHLLRPFNNILLPLPSQERRSRRLFPPPPPASNQQHPP</sequence>
<keyword evidence="2 3" id="KW-0175">Coiled coil</keyword>
<feature type="region of interest" description="Disordered" evidence="4">
    <location>
        <begin position="436"/>
        <end position="475"/>
    </location>
</feature>
<protein>
    <submittedName>
        <fullName evidence="5">Afadin and alpha-actinin-binding-domain-containing protein</fullName>
    </submittedName>
</protein>
<dbReference type="EMBL" id="JANBVN010000056">
    <property type="protein sequence ID" value="KAJ9154688.1"/>
    <property type="molecule type" value="Genomic_DNA"/>
</dbReference>
<feature type="region of interest" description="Disordered" evidence="4">
    <location>
        <begin position="492"/>
        <end position="614"/>
    </location>
</feature>
<evidence type="ECO:0000256" key="3">
    <source>
        <dbReference type="SAM" id="Coils"/>
    </source>
</evidence>
<feature type="non-terminal residue" evidence="5">
    <location>
        <position position="663"/>
    </location>
</feature>
<evidence type="ECO:0000313" key="6">
    <source>
        <dbReference type="Proteomes" id="UP001174691"/>
    </source>
</evidence>
<organism evidence="5 6">
    <name type="scientific">Coniochaeta hoffmannii</name>
    <dbReference type="NCBI Taxonomy" id="91930"/>
    <lineage>
        <taxon>Eukaryota</taxon>
        <taxon>Fungi</taxon>
        <taxon>Dikarya</taxon>
        <taxon>Ascomycota</taxon>
        <taxon>Pezizomycotina</taxon>
        <taxon>Sordariomycetes</taxon>
        <taxon>Sordariomycetidae</taxon>
        <taxon>Coniochaetales</taxon>
        <taxon>Coniochaetaceae</taxon>
        <taxon>Coniochaeta</taxon>
    </lineage>
</organism>
<name>A0AA38VVC0_9PEZI</name>
<dbReference type="Proteomes" id="UP001174691">
    <property type="component" value="Unassembled WGS sequence"/>
</dbReference>
<feature type="coiled-coil region" evidence="3">
    <location>
        <begin position="74"/>
        <end position="143"/>
    </location>
</feature>
<gene>
    <name evidence="5" type="ORF">NKR19_g4517</name>
</gene>
<keyword evidence="6" id="KW-1185">Reference proteome</keyword>
<evidence type="ECO:0000256" key="1">
    <source>
        <dbReference type="ARBA" id="ARBA00009291"/>
    </source>
</evidence>
<feature type="compositionally biased region" description="Basic and acidic residues" evidence="4">
    <location>
        <begin position="531"/>
        <end position="543"/>
    </location>
</feature>
<feature type="compositionally biased region" description="Polar residues" evidence="4">
    <location>
        <begin position="548"/>
        <end position="579"/>
    </location>
</feature>
<comment type="similarity">
    <text evidence="1">Belongs to the ADIP family.</text>
</comment>
<accession>A0AA38VVC0</accession>
<comment type="caution">
    <text evidence="5">The sequence shown here is derived from an EMBL/GenBank/DDBJ whole genome shotgun (WGS) entry which is preliminary data.</text>
</comment>
<feature type="compositionally biased region" description="Pro residues" evidence="4">
    <location>
        <begin position="650"/>
        <end position="663"/>
    </location>
</feature>
<reference evidence="5" key="1">
    <citation type="submission" date="2022-07" db="EMBL/GenBank/DDBJ databases">
        <title>Fungi with potential for degradation of polypropylene.</title>
        <authorList>
            <person name="Gostincar C."/>
        </authorList>
    </citation>
    <scope>NUCLEOTIDE SEQUENCE</scope>
    <source>
        <strain evidence="5">EXF-13287</strain>
    </source>
</reference>
<evidence type="ECO:0000256" key="2">
    <source>
        <dbReference type="ARBA" id="ARBA00023054"/>
    </source>
</evidence>
<evidence type="ECO:0000256" key="4">
    <source>
        <dbReference type="SAM" id="MobiDB-lite"/>
    </source>
</evidence>
<dbReference type="AlphaFoldDB" id="A0AA38VVC0"/>
<dbReference type="Pfam" id="PF11559">
    <property type="entry name" value="ADIP"/>
    <property type="match status" value="1"/>
</dbReference>